<evidence type="ECO:0000313" key="2">
    <source>
        <dbReference type="EMBL" id="MTI28265.1"/>
    </source>
</evidence>
<dbReference type="Gene3D" id="3.30.1330.40">
    <property type="entry name" value="RutC-like"/>
    <property type="match status" value="1"/>
</dbReference>
<evidence type="ECO:0000313" key="3">
    <source>
        <dbReference type="Proteomes" id="UP000798808"/>
    </source>
</evidence>
<dbReference type="Proteomes" id="UP000798808">
    <property type="component" value="Unassembled WGS sequence"/>
</dbReference>
<proteinExistence type="inferred from homology"/>
<sequence length="125" mass="13801">MESIHSTKTPKAIGPYAQAIRSGNLLFCSGQTPINPQTMEIEGNDIQTQTQRVIKNLEAVLNEAGLTLHHVIKTNVFLSDMQLFPEMNETYEICFNGHKPARSTVAVKGLPLNALVEIELIAEIN</sequence>
<protein>
    <submittedName>
        <fullName evidence="2">RidA family protein</fullName>
    </submittedName>
</protein>
<reference evidence="2 3" key="1">
    <citation type="submission" date="2019-02" db="EMBL/GenBank/DDBJ databases">
        <authorList>
            <person name="Goldberg S.R."/>
            <person name="Haltli B.A."/>
            <person name="Correa H."/>
            <person name="Russell K.G."/>
        </authorList>
    </citation>
    <scope>NUCLEOTIDE SEQUENCE [LARGE SCALE GENOMIC DNA]</scope>
    <source>
        <strain evidence="2 3">JCM 16186</strain>
    </source>
</reference>
<dbReference type="InterPro" id="IPR006056">
    <property type="entry name" value="RidA"/>
</dbReference>
<dbReference type="Pfam" id="PF01042">
    <property type="entry name" value="Ribonuc_L-PSP"/>
    <property type="match status" value="1"/>
</dbReference>
<dbReference type="InterPro" id="IPR035959">
    <property type="entry name" value="RutC-like_sf"/>
</dbReference>
<comment type="similarity">
    <text evidence="1">Belongs to the RutC family.</text>
</comment>
<dbReference type="InterPro" id="IPR019897">
    <property type="entry name" value="RidA_CS"/>
</dbReference>
<organism evidence="2 3">
    <name type="scientific">Fulvivirga kasyanovii</name>
    <dbReference type="NCBI Taxonomy" id="396812"/>
    <lineage>
        <taxon>Bacteria</taxon>
        <taxon>Pseudomonadati</taxon>
        <taxon>Bacteroidota</taxon>
        <taxon>Cytophagia</taxon>
        <taxon>Cytophagales</taxon>
        <taxon>Fulvivirgaceae</taxon>
        <taxon>Fulvivirga</taxon>
    </lineage>
</organism>
<gene>
    <name evidence="2" type="ORF">E1163_25135</name>
</gene>
<dbReference type="RefSeq" id="WP_155175627.1">
    <property type="nucleotide sequence ID" value="NZ_BAAAFL010000012.1"/>
</dbReference>
<name>A0ABW9RYZ2_9BACT</name>
<dbReference type="PANTHER" id="PTHR11803">
    <property type="entry name" value="2-IMINOBUTANOATE/2-IMINOPROPANOATE DEAMINASE RIDA"/>
    <property type="match status" value="1"/>
</dbReference>
<comment type="caution">
    <text evidence="2">The sequence shown here is derived from an EMBL/GenBank/DDBJ whole genome shotgun (WGS) entry which is preliminary data.</text>
</comment>
<dbReference type="PANTHER" id="PTHR11803:SF39">
    <property type="entry name" value="2-IMINOBUTANOATE_2-IMINOPROPANOATE DEAMINASE"/>
    <property type="match status" value="1"/>
</dbReference>
<dbReference type="CDD" id="cd00448">
    <property type="entry name" value="YjgF_YER057c_UK114_family"/>
    <property type="match status" value="1"/>
</dbReference>
<dbReference type="InterPro" id="IPR006175">
    <property type="entry name" value="YjgF/YER057c/UK114"/>
</dbReference>
<evidence type="ECO:0000256" key="1">
    <source>
        <dbReference type="ARBA" id="ARBA00010552"/>
    </source>
</evidence>
<dbReference type="PROSITE" id="PS01094">
    <property type="entry name" value="UPF0076"/>
    <property type="match status" value="1"/>
</dbReference>
<dbReference type="SUPFAM" id="SSF55298">
    <property type="entry name" value="YjgF-like"/>
    <property type="match status" value="1"/>
</dbReference>
<dbReference type="EMBL" id="SMLW01000658">
    <property type="protein sequence ID" value="MTI28265.1"/>
    <property type="molecule type" value="Genomic_DNA"/>
</dbReference>
<dbReference type="NCBIfam" id="TIGR00004">
    <property type="entry name" value="Rid family detoxifying hydrolase"/>
    <property type="match status" value="1"/>
</dbReference>
<accession>A0ABW9RYZ2</accession>
<keyword evidence="3" id="KW-1185">Reference proteome</keyword>